<keyword evidence="5" id="KW-0812">Transmembrane</keyword>
<organism evidence="10 11">
    <name type="scientific">Marivirga atlantica</name>
    <dbReference type="NCBI Taxonomy" id="1548457"/>
    <lineage>
        <taxon>Bacteria</taxon>
        <taxon>Pseudomonadati</taxon>
        <taxon>Bacteroidota</taxon>
        <taxon>Cytophagia</taxon>
        <taxon>Cytophagales</taxon>
        <taxon>Marivirgaceae</taxon>
        <taxon>Marivirga</taxon>
    </lineage>
</organism>
<dbReference type="GO" id="GO:0009279">
    <property type="term" value="C:cell outer membrane"/>
    <property type="evidence" value="ECO:0007669"/>
    <property type="project" value="UniProtKB-SubCell"/>
</dbReference>
<feature type="coiled-coil region" evidence="8">
    <location>
        <begin position="341"/>
        <end position="399"/>
    </location>
</feature>
<keyword evidence="4" id="KW-1134">Transmembrane beta strand</keyword>
<keyword evidence="11" id="KW-1185">Reference proteome</keyword>
<protein>
    <submittedName>
        <fullName evidence="10">TolC family protein</fullName>
    </submittedName>
</protein>
<accession>A0A937ADD5</accession>
<dbReference type="Pfam" id="PF02321">
    <property type="entry name" value="OEP"/>
    <property type="match status" value="2"/>
</dbReference>
<sequence>MKIIINIVILVFLGTSLSQAQTLDDYFKIAAENNPGLQAKYREFEAAIQKVEQVNTLPDPNFSFGYFISPVETRVGPQKARFSLTQMFPWFGTLRAQGNAAALMAEAKYQAFLDARNRLYYQVAAAYYPLYELNQWKEIERENIEILESYKTIANKKFENGAGTMVDVLRVDIMLKDATTNLSILNDKEAPLLTRFNKLLNREENALVIVEDSLVVQALPDNFRKDSLLAKNPVLEELDLKIASSEVSEEVAYKQGLPKFGLGLDYVLVGDRTDLASDMAAPQDNGKNALMPMVSVSIPIFRSKYKAAVKEAQLMQESYALQKEDFANTLTSSYEMAWFEIQQQQELLKLYDQQIQETNQALNLLFTAYGNSGNEFEEVLRMQQQLLKYEKMKATAETQYQIALAKLNYLTAKTY</sequence>
<evidence type="ECO:0000256" key="4">
    <source>
        <dbReference type="ARBA" id="ARBA00022452"/>
    </source>
</evidence>
<dbReference type="GO" id="GO:0015288">
    <property type="term" value="F:porin activity"/>
    <property type="evidence" value="ECO:0007669"/>
    <property type="project" value="TreeGrafter"/>
</dbReference>
<comment type="similarity">
    <text evidence="2">Belongs to the outer membrane factor (OMF) (TC 1.B.17) family.</text>
</comment>
<dbReference type="GO" id="GO:1990281">
    <property type="term" value="C:efflux pump complex"/>
    <property type="evidence" value="ECO:0007669"/>
    <property type="project" value="TreeGrafter"/>
</dbReference>
<evidence type="ECO:0000256" key="8">
    <source>
        <dbReference type="SAM" id="Coils"/>
    </source>
</evidence>
<feature type="chain" id="PRO_5037183779" evidence="9">
    <location>
        <begin position="21"/>
        <end position="415"/>
    </location>
</feature>
<dbReference type="InterPro" id="IPR003423">
    <property type="entry name" value="OMP_efflux"/>
</dbReference>
<dbReference type="SUPFAM" id="SSF56954">
    <property type="entry name" value="Outer membrane efflux proteins (OEP)"/>
    <property type="match status" value="1"/>
</dbReference>
<dbReference type="Gene3D" id="1.20.1600.10">
    <property type="entry name" value="Outer membrane efflux proteins (OEP)"/>
    <property type="match status" value="1"/>
</dbReference>
<keyword evidence="3" id="KW-0813">Transport</keyword>
<comment type="subcellular location">
    <subcellularLocation>
        <location evidence="1">Cell outer membrane</location>
    </subcellularLocation>
</comment>
<dbReference type="PANTHER" id="PTHR30026">
    <property type="entry name" value="OUTER MEMBRANE PROTEIN TOLC"/>
    <property type="match status" value="1"/>
</dbReference>
<keyword evidence="8" id="KW-0175">Coiled coil</keyword>
<dbReference type="AlphaFoldDB" id="A0A937ADD5"/>
<evidence type="ECO:0000256" key="2">
    <source>
        <dbReference type="ARBA" id="ARBA00007613"/>
    </source>
</evidence>
<dbReference type="Proteomes" id="UP000642920">
    <property type="component" value="Unassembled WGS sequence"/>
</dbReference>
<evidence type="ECO:0000256" key="1">
    <source>
        <dbReference type="ARBA" id="ARBA00004442"/>
    </source>
</evidence>
<evidence type="ECO:0000256" key="6">
    <source>
        <dbReference type="ARBA" id="ARBA00023136"/>
    </source>
</evidence>
<comment type="caution">
    <text evidence="10">The sequence shown here is derived from an EMBL/GenBank/DDBJ whole genome shotgun (WGS) entry which is preliminary data.</text>
</comment>
<dbReference type="InterPro" id="IPR051906">
    <property type="entry name" value="TolC-like"/>
</dbReference>
<evidence type="ECO:0000313" key="10">
    <source>
        <dbReference type="EMBL" id="MBL0766931.1"/>
    </source>
</evidence>
<evidence type="ECO:0000256" key="5">
    <source>
        <dbReference type="ARBA" id="ARBA00022692"/>
    </source>
</evidence>
<dbReference type="RefSeq" id="WP_201924028.1">
    <property type="nucleotide sequence ID" value="NZ_JAERQG010000005.1"/>
</dbReference>
<keyword evidence="9" id="KW-0732">Signal</keyword>
<dbReference type="PANTHER" id="PTHR30026:SF20">
    <property type="entry name" value="OUTER MEMBRANE PROTEIN TOLC"/>
    <property type="match status" value="1"/>
</dbReference>
<name>A0A937ADD5_9BACT</name>
<evidence type="ECO:0000313" key="11">
    <source>
        <dbReference type="Proteomes" id="UP000642920"/>
    </source>
</evidence>
<keyword evidence="6" id="KW-0472">Membrane</keyword>
<proteinExistence type="inferred from homology"/>
<gene>
    <name evidence="10" type="ORF">JKP34_16815</name>
</gene>
<evidence type="ECO:0000256" key="9">
    <source>
        <dbReference type="SAM" id="SignalP"/>
    </source>
</evidence>
<reference evidence="10" key="1">
    <citation type="submission" date="2021-01" db="EMBL/GenBank/DDBJ databases">
        <title>Marivirga sp. nov., isolated from intertidal surface sediments.</title>
        <authorList>
            <person name="Zhang M."/>
        </authorList>
    </citation>
    <scope>NUCLEOTIDE SEQUENCE</scope>
    <source>
        <strain evidence="10">SM1354</strain>
    </source>
</reference>
<keyword evidence="7" id="KW-0998">Cell outer membrane</keyword>
<evidence type="ECO:0000256" key="7">
    <source>
        <dbReference type="ARBA" id="ARBA00023237"/>
    </source>
</evidence>
<feature type="signal peptide" evidence="9">
    <location>
        <begin position="1"/>
        <end position="20"/>
    </location>
</feature>
<dbReference type="EMBL" id="JAERQG010000005">
    <property type="protein sequence ID" value="MBL0766931.1"/>
    <property type="molecule type" value="Genomic_DNA"/>
</dbReference>
<dbReference type="GO" id="GO:0015562">
    <property type="term" value="F:efflux transmembrane transporter activity"/>
    <property type="evidence" value="ECO:0007669"/>
    <property type="project" value="InterPro"/>
</dbReference>
<evidence type="ECO:0000256" key="3">
    <source>
        <dbReference type="ARBA" id="ARBA00022448"/>
    </source>
</evidence>